<evidence type="ECO:0008006" key="4">
    <source>
        <dbReference type="Google" id="ProtNLM"/>
    </source>
</evidence>
<protein>
    <recommendedName>
        <fullName evidence="4">Prolactin receptor</fullName>
    </recommendedName>
</protein>
<feature type="compositionally biased region" description="Polar residues" evidence="1">
    <location>
        <begin position="32"/>
        <end position="43"/>
    </location>
</feature>
<evidence type="ECO:0000256" key="1">
    <source>
        <dbReference type="SAM" id="MobiDB-lite"/>
    </source>
</evidence>
<reference evidence="2 3" key="1">
    <citation type="submission" date="2023-09" db="EMBL/GenBank/DDBJ databases">
        <authorList>
            <person name="Wang M."/>
        </authorList>
    </citation>
    <scope>NUCLEOTIDE SEQUENCE [LARGE SCALE GENOMIC DNA]</scope>
    <source>
        <strain evidence="2">GT-2023</strain>
        <tissue evidence="2">Liver</tissue>
    </source>
</reference>
<sequence length="164" mass="18267">MTRQSPLHPLPQWGPTSVSGYSGKLEDDSDKSSLNYNNFTPSRASGGRDSGPLDLNFNLTSSPGSDIKTQCHLAQVLPPVRAQERKMERQTHPLPFLSKPIWWLEPQLQNKNTMVGEGRGSARLALFCVKEEWCFMKPELVASSPPHKPDTTIEAAGLFEARKH</sequence>
<keyword evidence="3" id="KW-1185">Reference proteome</keyword>
<dbReference type="Proteomes" id="UP001558613">
    <property type="component" value="Unassembled WGS sequence"/>
</dbReference>
<accession>A0ABR3LXS5</accession>
<evidence type="ECO:0000313" key="3">
    <source>
        <dbReference type="Proteomes" id="UP001558613"/>
    </source>
</evidence>
<name>A0ABR3LXS5_9TELE</name>
<gene>
    <name evidence="2" type="ORF">QQF64_010937</name>
</gene>
<organism evidence="2 3">
    <name type="scientific">Cirrhinus molitorella</name>
    <name type="common">mud carp</name>
    <dbReference type="NCBI Taxonomy" id="172907"/>
    <lineage>
        <taxon>Eukaryota</taxon>
        <taxon>Metazoa</taxon>
        <taxon>Chordata</taxon>
        <taxon>Craniata</taxon>
        <taxon>Vertebrata</taxon>
        <taxon>Euteleostomi</taxon>
        <taxon>Actinopterygii</taxon>
        <taxon>Neopterygii</taxon>
        <taxon>Teleostei</taxon>
        <taxon>Ostariophysi</taxon>
        <taxon>Cypriniformes</taxon>
        <taxon>Cyprinidae</taxon>
        <taxon>Labeoninae</taxon>
        <taxon>Labeonini</taxon>
        <taxon>Cirrhinus</taxon>
    </lineage>
</organism>
<dbReference type="EMBL" id="JAYMGO010000017">
    <property type="protein sequence ID" value="KAL1257693.1"/>
    <property type="molecule type" value="Genomic_DNA"/>
</dbReference>
<comment type="caution">
    <text evidence="2">The sequence shown here is derived from an EMBL/GenBank/DDBJ whole genome shotgun (WGS) entry which is preliminary data.</text>
</comment>
<proteinExistence type="predicted"/>
<feature type="region of interest" description="Disordered" evidence="1">
    <location>
        <begin position="1"/>
        <end position="65"/>
    </location>
</feature>
<evidence type="ECO:0000313" key="2">
    <source>
        <dbReference type="EMBL" id="KAL1257693.1"/>
    </source>
</evidence>